<name>A0A1V4CN43_9ACTN</name>
<accession>A0A1V4CN43</accession>
<keyword evidence="7" id="KW-1185">Reference proteome</keyword>
<dbReference type="InterPro" id="IPR020806">
    <property type="entry name" value="PKS_PP-bd"/>
</dbReference>
<dbReference type="InterPro" id="IPR013968">
    <property type="entry name" value="PKS_KR"/>
</dbReference>
<organism evidence="6 7">
    <name type="scientific">Streptomyces antioxidans</name>
    <dbReference type="NCBI Taxonomy" id="1507734"/>
    <lineage>
        <taxon>Bacteria</taxon>
        <taxon>Bacillati</taxon>
        <taxon>Actinomycetota</taxon>
        <taxon>Actinomycetes</taxon>
        <taxon>Kitasatosporales</taxon>
        <taxon>Streptomycetaceae</taxon>
        <taxon>Streptomyces</taxon>
    </lineage>
</organism>
<dbReference type="PANTHER" id="PTHR43775">
    <property type="entry name" value="FATTY ACID SYNTHASE"/>
    <property type="match status" value="1"/>
</dbReference>
<dbReference type="InterPro" id="IPR006162">
    <property type="entry name" value="Ppantetheine_attach_site"/>
</dbReference>
<dbReference type="InterPro" id="IPR036291">
    <property type="entry name" value="NAD(P)-bd_dom_sf"/>
</dbReference>
<evidence type="ECO:0000256" key="3">
    <source>
        <dbReference type="ARBA" id="ARBA00022679"/>
    </source>
</evidence>
<dbReference type="AlphaFoldDB" id="A0A1V4CN43"/>
<evidence type="ECO:0000313" key="7">
    <source>
        <dbReference type="Proteomes" id="UP000033615"/>
    </source>
</evidence>
<reference evidence="6" key="1">
    <citation type="submission" date="2016-12" db="EMBL/GenBank/DDBJ databases">
        <title>Genome sequence of Streptomyces antioxidans MUSC 164.</title>
        <authorList>
            <person name="Lee L.-H."/>
            <person name="Ser H.-L."/>
        </authorList>
    </citation>
    <scope>NUCLEOTIDE SEQUENCE [LARGE SCALE GENOMIC DNA]</scope>
    <source>
        <strain evidence="6">MUSC 164</strain>
    </source>
</reference>
<dbReference type="SMART" id="SM01294">
    <property type="entry name" value="PKS_PP_betabranch"/>
    <property type="match status" value="1"/>
</dbReference>
<keyword evidence="3" id="KW-0808">Transferase</keyword>
<dbReference type="PROSITE" id="PS00012">
    <property type="entry name" value="PHOSPHOPANTETHEINE"/>
    <property type="match status" value="1"/>
</dbReference>
<gene>
    <name evidence="6" type="ORF">VT50_0237825</name>
</gene>
<dbReference type="InterPro" id="IPR057326">
    <property type="entry name" value="KR_dom"/>
</dbReference>
<dbReference type="Gene3D" id="1.10.1200.10">
    <property type="entry name" value="ACP-like"/>
    <property type="match status" value="1"/>
</dbReference>
<keyword evidence="2" id="KW-0597">Phosphoprotein</keyword>
<dbReference type="Proteomes" id="UP000033615">
    <property type="component" value="Unassembled WGS sequence"/>
</dbReference>
<dbReference type="SUPFAM" id="SSF47336">
    <property type="entry name" value="ACP-like"/>
    <property type="match status" value="1"/>
</dbReference>
<dbReference type="Pfam" id="PF00550">
    <property type="entry name" value="PP-binding"/>
    <property type="match status" value="1"/>
</dbReference>
<keyword evidence="4" id="KW-0511">Multifunctional enzyme</keyword>
<evidence type="ECO:0000259" key="5">
    <source>
        <dbReference type="PROSITE" id="PS50075"/>
    </source>
</evidence>
<protein>
    <submittedName>
        <fullName evidence="6">6-deoxyerythronolide-B synthase</fullName>
    </submittedName>
</protein>
<dbReference type="RefSeq" id="WP_143645397.1">
    <property type="nucleotide sequence ID" value="NZ_LAKD02000234.1"/>
</dbReference>
<dbReference type="OrthoDB" id="9778690at2"/>
<dbReference type="EMBL" id="LAKD02000234">
    <property type="protein sequence ID" value="OPF66455.1"/>
    <property type="molecule type" value="Genomic_DNA"/>
</dbReference>
<dbReference type="Gene3D" id="3.40.50.720">
    <property type="entry name" value="NAD(P)-binding Rossmann-like Domain"/>
    <property type="match status" value="1"/>
</dbReference>
<feature type="domain" description="Carrier" evidence="5">
    <location>
        <begin position="317"/>
        <end position="392"/>
    </location>
</feature>
<evidence type="ECO:0000256" key="1">
    <source>
        <dbReference type="ARBA" id="ARBA00022450"/>
    </source>
</evidence>
<dbReference type="GO" id="GO:0006633">
    <property type="term" value="P:fatty acid biosynthetic process"/>
    <property type="evidence" value="ECO:0007669"/>
    <property type="project" value="TreeGrafter"/>
</dbReference>
<dbReference type="InterPro" id="IPR009081">
    <property type="entry name" value="PP-bd_ACP"/>
</dbReference>
<evidence type="ECO:0000256" key="4">
    <source>
        <dbReference type="ARBA" id="ARBA00023268"/>
    </source>
</evidence>
<proteinExistence type="predicted"/>
<evidence type="ECO:0000256" key="2">
    <source>
        <dbReference type="ARBA" id="ARBA00022553"/>
    </source>
</evidence>
<feature type="non-terminal residue" evidence="6">
    <location>
        <position position="396"/>
    </location>
</feature>
<dbReference type="InterPro" id="IPR036736">
    <property type="entry name" value="ACP-like_sf"/>
</dbReference>
<dbReference type="GO" id="GO:0004312">
    <property type="term" value="F:fatty acid synthase activity"/>
    <property type="evidence" value="ECO:0007669"/>
    <property type="project" value="TreeGrafter"/>
</dbReference>
<keyword evidence="1" id="KW-0596">Phosphopantetheine</keyword>
<dbReference type="CDD" id="cd08952">
    <property type="entry name" value="KR_1_SDR_x"/>
    <property type="match status" value="1"/>
</dbReference>
<dbReference type="PROSITE" id="PS50075">
    <property type="entry name" value="CARRIER"/>
    <property type="match status" value="1"/>
</dbReference>
<dbReference type="SMART" id="SM00823">
    <property type="entry name" value="PKS_PP"/>
    <property type="match status" value="1"/>
</dbReference>
<dbReference type="SMART" id="SM00822">
    <property type="entry name" value="PKS_KR"/>
    <property type="match status" value="1"/>
</dbReference>
<comment type="caution">
    <text evidence="6">The sequence shown here is derived from an EMBL/GenBank/DDBJ whole genome shotgun (WGS) entry which is preliminary data.</text>
</comment>
<feature type="non-terminal residue" evidence="6">
    <location>
        <position position="1"/>
    </location>
</feature>
<evidence type="ECO:0000313" key="6">
    <source>
        <dbReference type="EMBL" id="OPF66455.1"/>
    </source>
</evidence>
<dbReference type="Pfam" id="PF08659">
    <property type="entry name" value="KR"/>
    <property type="match status" value="1"/>
</dbReference>
<dbReference type="GO" id="GO:0017000">
    <property type="term" value="P:antibiotic biosynthetic process"/>
    <property type="evidence" value="ECO:0007669"/>
    <property type="project" value="UniProtKB-ARBA"/>
</dbReference>
<dbReference type="InterPro" id="IPR050091">
    <property type="entry name" value="PKS_NRPS_Biosynth_Enz"/>
</dbReference>
<dbReference type="FunFam" id="1.10.1200.10:FF:000007">
    <property type="entry name" value="Probable polyketide synthase pks17"/>
    <property type="match status" value="1"/>
</dbReference>
<dbReference type="SUPFAM" id="SSF51735">
    <property type="entry name" value="NAD(P)-binding Rossmann-fold domains"/>
    <property type="match status" value="1"/>
</dbReference>
<dbReference type="GO" id="GO:0031177">
    <property type="term" value="F:phosphopantetheine binding"/>
    <property type="evidence" value="ECO:0007669"/>
    <property type="project" value="InterPro"/>
</dbReference>
<dbReference type="PANTHER" id="PTHR43775:SF51">
    <property type="entry name" value="INACTIVE PHENOLPHTHIOCEROL SYNTHESIS POLYKETIDE SYNTHASE TYPE I PKS1-RELATED"/>
    <property type="match status" value="1"/>
</dbReference>
<sequence length="396" mass="41164">QVALRASGVFGRRLTEASGARTPDDEGWRASGSVLVTGGTGALGAHVARWLVANGAEHVVLTSRRGLDAPGAVELRDELAASGARVTVAACDVADRDALAELLASIPAEFPLTTVFHAAGVLDDGLVDTLDAERLERVVRAKATSAQNLHELTRDLDLSAFVLFSSLAGSVGAAGQANYAAANAYVDALAELRRAEGLPATSIAWGPWAEGGMAADEALERRMRRDGVPPMAPESALTALRQALDLDDTAVTVADLDWGRFLAEFTAVRPSALFGEVRAARPAPVAEGAPRPAAAAGVGTGTLAERLSGLTENERTQTLLELVRTQVASVLGHGGAEAVEAGRAFKELGFDSLTAVELRNRLNAATGLRLPATLIYDYPNATALADHLRGELLGSD</sequence>